<protein>
    <submittedName>
        <fullName evidence="2">Phage portal protein</fullName>
    </submittedName>
</protein>
<organism evidence="2 3">
    <name type="scientific">Pediococcus acidilactici</name>
    <dbReference type="NCBI Taxonomy" id="1254"/>
    <lineage>
        <taxon>Bacteria</taxon>
        <taxon>Bacillati</taxon>
        <taxon>Bacillota</taxon>
        <taxon>Bacilli</taxon>
        <taxon>Lactobacillales</taxon>
        <taxon>Lactobacillaceae</taxon>
        <taxon>Pediococcus</taxon>
        <taxon>Pediococcus acidilactici group</taxon>
    </lineage>
</organism>
<dbReference type="InterPro" id="IPR006428">
    <property type="entry name" value="Portal_SPP1-type"/>
</dbReference>
<accession>A0AAW8YI50</accession>
<dbReference type="Pfam" id="PF05133">
    <property type="entry name" value="SPP1_portal"/>
    <property type="match status" value="1"/>
</dbReference>
<dbReference type="Proteomes" id="UP001280897">
    <property type="component" value="Unassembled WGS sequence"/>
</dbReference>
<proteinExistence type="predicted"/>
<name>A0AAW8YI50_PEDAC</name>
<feature type="compositionally biased region" description="Polar residues" evidence="1">
    <location>
        <begin position="428"/>
        <end position="443"/>
    </location>
</feature>
<dbReference type="NCBIfam" id="TIGR01538">
    <property type="entry name" value="portal_SPP1"/>
    <property type="match status" value="1"/>
</dbReference>
<dbReference type="RefSeq" id="WP_255031767.1">
    <property type="nucleotide sequence ID" value="NZ_CP035154.1"/>
</dbReference>
<feature type="region of interest" description="Disordered" evidence="1">
    <location>
        <begin position="422"/>
        <end position="458"/>
    </location>
</feature>
<evidence type="ECO:0000313" key="2">
    <source>
        <dbReference type="EMBL" id="MDV2621947.1"/>
    </source>
</evidence>
<evidence type="ECO:0000256" key="1">
    <source>
        <dbReference type="SAM" id="MobiDB-lite"/>
    </source>
</evidence>
<dbReference type="EMBL" id="JAWJAV010000007">
    <property type="protein sequence ID" value="MDV2621947.1"/>
    <property type="molecule type" value="Genomic_DNA"/>
</dbReference>
<dbReference type="AlphaFoldDB" id="A0AAW8YI50"/>
<dbReference type="InterPro" id="IPR021145">
    <property type="entry name" value="Portal_protein_SPP1_Gp6-like"/>
</dbReference>
<sequence>MTDNNSLVYPADKELTGEAVESFIIQHMYIANHYKELRKEYIGDHDILHKDTHRGNRPDNRLVGNMAHYIVETFNGFFIGNPPKITLDDETDNAKLKQWNDTNSLQDKLSEISRQVDIYGRSIAFLYQNEDSETCVQYASPISAFIIYDDTVDMNPLAFVNYYYINNELHGTVITDEAIYDLTDSFKMKDGKVNPYKAVPAVEFFQNEERQGIIDNVETLINALDNTLSQKANQNEYFDNTYMYVFGAELPEDKDGKPLFDLEGNQIIYSGDAASVDAKIGFLDKPDGDAMQEHLLDRLTNMIYQISMVANMNDEAFAGNSSGVALEYKLLPMKNLAMNKERKFTQSLRKLYKLIFSAGTVLQESKADEWQNLSFQFNRNLPVNMADAANTAKSLEGIVSKETQLSTLPFVDDAKDEITRMQKEQAENIKNSLDATSNLTDQQKAGVGNEPETTEQED</sequence>
<gene>
    <name evidence="2" type="ORF">R0G89_09405</name>
</gene>
<reference evidence="2" key="2">
    <citation type="submission" date="2023-10" db="EMBL/GenBank/DDBJ databases">
        <authorList>
            <person name="Khurajog B."/>
        </authorList>
    </citation>
    <scope>NUCLEOTIDE SEQUENCE</scope>
    <source>
        <strain evidence="2">BF9</strain>
    </source>
</reference>
<evidence type="ECO:0000313" key="3">
    <source>
        <dbReference type="Proteomes" id="UP001280897"/>
    </source>
</evidence>
<reference evidence="2" key="1">
    <citation type="journal article" date="2023" name="PeerJ">
        <title>Selection and evaluation of lactic acid bacteria from chicken feces in Thailand as potential probiotics.</title>
        <authorList>
            <person name="Khurajog B."/>
            <person name="Disastra Y."/>
            <person name="Lawwyne L.D."/>
            <person name="Sirichokchatchawan W."/>
            <person name="Niyomtham W."/>
            <person name="Yindee J."/>
            <person name="Hampson D.J."/>
            <person name="Prapasarakul N."/>
        </authorList>
    </citation>
    <scope>NUCLEOTIDE SEQUENCE</scope>
    <source>
        <strain evidence="2">BF9</strain>
    </source>
</reference>
<comment type="caution">
    <text evidence="2">The sequence shown here is derived from an EMBL/GenBank/DDBJ whole genome shotgun (WGS) entry which is preliminary data.</text>
</comment>